<keyword evidence="8 12" id="KW-0539">Nucleus</keyword>
<reference evidence="15" key="1">
    <citation type="submission" date="2021-05" db="EMBL/GenBank/DDBJ databases">
        <authorList>
            <person name="Alioto T."/>
            <person name="Alioto T."/>
            <person name="Gomez Garrido J."/>
        </authorList>
    </citation>
    <scope>NUCLEOTIDE SEQUENCE</scope>
</reference>
<comment type="catalytic activity">
    <reaction evidence="9 12">
        <text>O-phospho-L-seryl-[protein] + H2O = L-seryl-[protein] + phosphate</text>
        <dbReference type="Rhea" id="RHEA:20629"/>
        <dbReference type="Rhea" id="RHEA-COMP:9863"/>
        <dbReference type="Rhea" id="RHEA-COMP:11604"/>
        <dbReference type="ChEBI" id="CHEBI:15377"/>
        <dbReference type="ChEBI" id="CHEBI:29999"/>
        <dbReference type="ChEBI" id="CHEBI:43474"/>
        <dbReference type="ChEBI" id="CHEBI:83421"/>
        <dbReference type="EC" id="3.1.3.16"/>
    </reaction>
</comment>
<dbReference type="GO" id="GO:0008270">
    <property type="term" value="F:zinc ion binding"/>
    <property type="evidence" value="ECO:0007669"/>
    <property type="project" value="UniProtKB-KW"/>
</dbReference>
<dbReference type="GO" id="GO:0043175">
    <property type="term" value="F:RNA polymerase core enzyme binding"/>
    <property type="evidence" value="ECO:0007669"/>
    <property type="project" value="UniProtKB-UniRule"/>
</dbReference>
<dbReference type="PANTHER" id="PTHR14732">
    <property type="entry name" value="RNA POLYMERASE II SUBUNIT B1 CTD PHOSPHATASE RPAP2-RELATED"/>
    <property type="match status" value="1"/>
</dbReference>
<dbReference type="Gene3D" id="1.25.40.820">
    <property type="match status" value="1"/>
</dbReference>
<comment type="function">
    <text evidence="12">Putative RNA polymerase II subunit B1 C-terminal domain (CTD) phosphatase involved in RNA polymerase II transcription regulation.</text>
</comment>
<proteinExistence type="inferred from homology"/>
<feature type="region of interest" description="Disordered" evidence="13">
    <location>
        <begin position="207"/>
        <end position="281"/>
    </location>
</feature>
<keyword evidence="7 12" id="KW-0904">Protein phosphatase</keyword>
<keyword evidence="3 12" id="KW-0479">Metal-binding</keyword>
<evidence type="ECO:0000256" key="10">
    <source>
        <dbReference type="ARBA" id="ARBA00048336"/>
    </source>
</evidence>
<accession>A0A8D9BE53</accession>
<dbReference type="InterPro" id="IPR007308">
    <property type="entry name" value="Rtr1/RPAP2_dom"/>
</dbReference>
<feature type="domain" description="RTR1-type" evidence="14">
    <location>
        <begin position="54"/>
        <end position="137"/>
    </location>
</feature>
<evidence type="ECO:0000256" key="2">
    <source>
        <dbReference type="ARBA" id="ARBA00005676"/>
    </source>
</evidence>
<feature type="compositionally biased region" description="Basic and acidic residues" evidence="13">
    <location>
        <begin position="249"/>
        <end position="281"/>
    </location>
</feature>
<dbReference type="GO" id="GO:0008420">
    <property type="term" value="F:RNA polymerase II CTD heptapeptide repeat phosphatase activity"/>
    <property type="evidence" value="ECO:0007669"/>
    <property type="project" value="UniProtKB-UniRule"/>
</dbReference>
<organism evidence="15">
    <name type="scientific">Cacopsylla melanoneura</name>
    <dbReference type="NCBI Taxonomy" id="428564"/>
    <lineage>
        <taxon>Eukaryota</taxon>
        <taxon>Metazoa</taxon>
        <taxon>Ecdysozoa</taxon>
        <taxon>Arthropoda</taxon>
        <taxon>Hexapoda</taxon>
        <taxon>Insecta</taxon>
        <taxon>Pterygota</taxon>
        <taxon>Neoptera</taxon>
        <taxon>Paraneoptera</taxon>
        <taxon>Hemiptera</taxon>
        <taxon>Sternorrhyncha</taxon>
        <taxon>Psylloidea</taxon>
        <taxon>Psyllidae</taxon>
        <taxon>Psyllinae</taxon>
        <taxon>Cacopsylla</taxon>
    </lineage>
</organism>
<protein>
    <recommendedName>
        <fullName evidence="12">RNA polymerase II subunit B1 CTD phosphatase RPAP2 homolog</fullName>
        <ecNumber evidence="12">3.1.3.16</ecNumber>
    </recommendedName>
</protein>
<evidence type="ECO:0000256" key="3">
    <source>
        <dbReference type="ARBA" id="ARBA00022723"/>
    </source>
</evidence>
<dbReference type="EMBL" id="HBUF01231224">
    <property type="protein sequence ID" value="CAG6673410.1"/>
    <property type="molecule type" value="Transcribed_RNA"/>
</dbReference>
<dbReference type="EMBL" id="HBUF01633059">
    <property type="protein sequence ID" value="CAG6783560.1"/>
    <property type="molecule type" value="Transcribed_RNA"/>
</dbReference>
<feature type="compositionally biased region" description="Polar residues" evidence="13">
    <location>
        <begin position="209"/>
        <end position="231"/>
    </location>
</feature>
<dbReference type="PANTHER" id="PTHR14732:SF0">
    <property type="entry name" value="RNA POLYMERASE II SUBUNIT B1 CTD PHOSPHATASE RPAP2-RELATED"/>
    <property type="match status" value="1"/>
</dbReference>
<dbReference type="AlphaFoldDB" id="A0A8D9BE53"/>
<dbReference type="PROSITE" id="PS51479">
    <property type="entry name" value="ZF_RTR1"/>
    <property type="match status" value="1"/>
</dbReference>
<feature type="region of interest" description="Disordered" evidence="13">
    <location>
        <begin position="331"/>
        <end position="388"/>
    </location>
</feature>
<evidence type="ECO:0000256" key="7">
    <source>
        <dbReference type="ARBA" id="ARBA00022912"/>
    </source>
</evidence>
<keyword evidence="5 12" id="KW-0378">Hydrolase</keyword>
<evidence type="ECO:0000313" key="15">
    <source>
        <dbReference type="EMBL" id="CAG6783559.1"/>
    </source>
</evidence>
<evidence type="ECO:0000256" key="13">
    <source>
        <dbReference type="SAM" id="MobiDB-lite"/>
    </source>
</evidence>
<comment type="subcellular location">
    <subcellularLocation>
        <location evidence="1 12">Nucleus</location>
    </subcellularLocation>
</comment>
<evidence type="ECO:0000256" key="6">
    <source>
        <dbReference type="ARBA" id="ARBA00022833"/>
    </source>
</evidence>
<name>A0A8D9BE53_9HEMI</name>
<keyword evidence="6 12" id="KW-0862">Zinc</keyword>
<sequence length="673" mass="76554">MERKKTTNTKKSWKNMTKEQMQEALQRKKEGNARALEIVEYFIDNVPTVDEFLGKLFDINQSHYQDAVEERAILNKCGYVLCSNMLGSIPKKQYHISTLQNRVFDITERKNFCSNNCFKCSNYIKDQMLTSPLWMRDTEKCPDFKLLSRVVRSCKDFTGNEIDLGRKRVKPSEIEKPEENKDITTLEELMSDVDQAIHLNEMLRESAKNMESQNSNTDNMNNADSDSVNDAESNDRSSESVKINAVDISSHKTPEKSVEITNDTKQESTETIKSPDKCDTATTLKNEDRDVIAAKPRPKIGVKINLVKEIVEIEAPKQIIDKTTLESTSLVCTDSPNKQNEKANPDTSIPKSVEKSKPTQCDNSNKDKDVPSKLKSKQSNSSSKEQDALSKARHNILILETSMKQWISVDTLILLLGETAVQNVLLEANKHYKKHAETMRQLGCQSESNINQLLGSNKQAYAKYATLCKKLNMMELAEEAEDSQLMGRSSKPEKPVPNYDELKKQTEEMMIKVNEFYRGDKRSVTFADEEDRKEEFKEEQEVVVIPAVDSHAQNALRRKILMDKLNKIVPEVLRLLGAPHLSSLSSDMRSLVRTFNLTAHNVMVHASEWSLVALVLLKLLSSKNSTLEHAFNSEQIIKHVTLILMSYGLDPGYLQRVHTWLLEPHYVIATVTS</sequence>
<evidence type="ECO:0000256" key="5">
    <source>
        <dbReference type="ARBA" id="ARBA00022801"/>
    </source>
</evidence>
<dbReference type="EC" id="3.1.3.16" evidence="12"/>
<evidence type="ECO:0000256" key="1">
    <source>
        <dbReference type="ARBA" id="ARBA00004123"/>
    </source>
</evidence>
<evidence type="ECO:0000256" key="11">
    <source>
        <dbReference type="PROSITE-ProRule" id="PRU00812"/>
    </source>
</evidence>
<dbReference type="GO" id="GO:0005634">
    <property type="term" value="C:nucleus"/>
    <property type="evidence" value="ECO:0007669"/>
    <property type="project" value="UniProtKB-SubCell"/>
</dbReference>
<evidence type="ECO:0000259" key="14">
    <source>
        <dbReference type="PROSITE" id="PS51479"/>
    </source>
</evidence>
<evidence type="ECO:0000256" key="8">
    <source>
        <dbReference type="ARBA" id="ARBA00023242"/>
    </source>
</evidence>
<comment type="catalytic activity">
    <reaction evidence="10 12">
        <text>O-phospho-L-threonyl-[protein] + H2O = L-threonyl-[protein] + phosphate</text>
        <dbReference type="Rhea" id="RHEA:47004"/>
        <dbReference type="Rhea" id="RHEA-COMP:11060"/>
        <dbReference type="Rhea" id="RHEA-COMP:11605"/>
        <dbReference type="ChEBI" id="CHEBI:15377"/>
        <dbReference type="ChEBI" id="CHEBI:30013"/>
        <dbReference type="ChEBI" id="CHEBI:43474"/>
        <dbReference type="ChEBI" id="CHEBI:61977"/>
        <dbReference type="EC" id="3.1.3.16"/>
    </reaction>
</comment>
<evidence type="ECO:0000256" key="12">
    <source>
        <dbReference type="RuleBase" id="RU367080"/>
    </source>
</evidence>
<dbReference type="EMBL" id="HBUF01403100">
    <property type="protein sequence ID" value="CAG6737376.1"/>
    <property type="molecule type" value="Transcribed_RNA"/>
</dbReference>
<evidence type="ECO:0000256" key="9">
    <source>
        <dbReference type="ARBA" id="ARBA00047761"/>
    </source>
</evidence>
<dbReference type="EMBL" id="HBUF01062570">
    <property type="protein sequence ID" value="CAG6626440.1"/>
    <property type="molecule type" value="Transcribed_RNA"/>
</dbReference>
<dbReference type="EMBL" id="HBUF01633058">
    <property type="protein sequence ID" value="CAG6783559.1"/>
    <property type="molecule type" value="Transcribed_RNA"/>
</dbReference>
<evidence type="ECO:0000256" key="4">
    <source>
        <dbReference type="ARBA" id="ARBA00022771"/>
    </source>
</evidence>
<dbReference type="InterPro" id="IPR038534">
    <property type="entry name" value="Rtr1/RPAP2_sf"/>
</dbReference>
<dbReference type="Pfam" id="PF04181">
    <property type="entry name" value="RPAP2_Rtr1"/>
    <property type="match status" value="1"/>
</dbReference>
<comment type="similarity">
    <text evidence="2 11 12">Belongs to the RPAP2 family.</text>
</comment>
<keyword evidence="4 12" id="KW-0863">Zinc-finger</keyword>
<dbReference type="InterPro" id="IPR039693">
    <property type="entry name" value="Rtr1/RPAP2"/>
</dbReference>
<dbReference type="GO" id="GO:0005737">
    <property type="term" value="C:cytoplasm"/>
    <property type="evidence" value="ECO:0007669"/>
    <property type="project" value="TreeGrafter"/>
</dbReference>